<dbReference type="AlphaFoldDB" id="A0A1G8U8V1"/>
<name>A0A1G8U8V1_9PSEU</name>
<reference evidence="2" key="1">
    <citation type="submission" date="2016-10" db="EMBL/GenBank/DDBJ databases">
        <authorList>
            <person name="Varghese N."/>
            <person name="Submissions S."/>
        </authorList>
    </citation>
    <scope>NUCLEOTIDE SEQUENCE [LARGE SCALE GENOMIC DNA]</scope>
    <source>
        <strain evidence="2">DSM 44796</strain>
    </source>
</reference>
<evidence type="ECO:0000313" key="1">
    <source>
        <dbReference type="EMBL" id="SDJ50034.1"/>
    </source>
</evidence>
<gene>
    <name evidence="1" type="ORF">SAMN04488074_102220</name>
</gene>
<dbReference type="SUPFAM" id="SSF51735">
    <property type="entry name" value="NAD(P)-binding Rossmann-fold domains"/>
    <property type="match status" value="1"/>
</dbReference>
<dbReference type="RefSeq" id="WP_218130771.1">
    <property type="nucleotide sequence ID" value="NZ_FNET01000002.1"/>
</dbReference>
<proteinExistence type="predicted"/>
<organism evidence="1 2">
    <name type="scientific">Lentzea albidocapillata subsp. violacea</name>
    <dbReference type="NCBI Taxonomy" id="128104"/>
    <lineage>
        <taxon>Bacteria</taxon>
        <taxon>Bacillati</taxon>
        <taxon>Actinomycetota</taxon>
        <taxon>Actinomycetes</taxon>
        <taxon>Pseudonocardiales</taxon>
        <taxon>Pseudonocardiaceae</taxon>
        <taxon>Lentzea</taxon>
    </lineage>
</organism>
<evidence type="ECO:0000313" key="2">
    <source>
        <dbReference type="Proteomes" id="UP000199682"/>
    </source>
</evidence>
<protein>
    <submittedName>
        <fullName evidence="1">NADPH2:quinone reductase</fullName>
    </submittedName>
</protein>
<sequence>MTRSSDLDLADPAVVAHAVALDNPGAADEIRANAPDGVHRIIEVSLSGNADLDAAVVANDGIIAACGTRADRTELPFWPLLFANVTVRLFGSDDFPAAAKRAAARGGSR</sequence>
<dbReference type="InterPro" id="IPR036291">
    <property type="entry name" value="NAD(P)-bd_dom_sf"/>
</dbReference>
<dbReference type="EMBL" id="FNET01000002">
    <property type="protein sequence ID" value="SDJ50034.1"/>
    <property type="molecule type" value="Genomic_DNA"/>
</dbReference>
<accession>A0A1G8U8V1</accession>
<dbReference type="Proteomes" id="UP000199682">
    <property type="component" value="Unassembled WGS sequence"/>
</dbReference>